<evidence type="ECO:0000256" key="1">
    <source>
        <dbReference type="SAM" id="MobiDB-lite"/>
    </source>
</evidence>
<protein>
    <submittedName>
        <fullName evidence="2">Uncharacterized protein</fullName>
    </submittedName>
</protein>
<sequence>MFVPCARAEAASRVNILNFCEKDYEDILSVIDKIRLDKRKEFHTRKTPDAGRLRNNDGNVFSRLGHQRTSEFKRPSDTYSPSMTKSGSDREYSRDVSYSRGRPHKRDSSPSRDQPRSKYHSYGIEESMKRGRNSESSLSHVSESGTSEGGHWKSKSKRHKPTDEEDLAVPWSCEKVDPFTP</sequence>
<dbReference type="AlphaFoldDB" id="A0A6L2M7A0"/>
<feature type="region of interest" description="Disordered" evidence="1">
    <location>
        <begin position="47"/>
        <end position="181"/>
    </location>
</feature>
<reference evidence="2" key="1">
    <citation type="journal article" date="2019" name="Sci. Rep.">
        <title>Draft genome of Tanacetum cinerariifolium, the natural source of mosquito coil.</title>
        <authorList>
            <person name="Yamashiro T."/>
            <person name="Shiraishi A."/>
            <person name="Satake H."/>
            <person name="Nakayama K."/>
        </authorList>
    </citation>
    <scope>NUCLEOTIDE SEQUENCE</scope>
</reference>
<dbReference type="EMBL" id="BKCJ010005949">
    <property type="protein sequence ID" value="GEU69510.1"/>
    <property type="molecule type" value="Genomic_DNA"/>
</dbReference>
<accession>A0A6L2M7A0</accession>
<feature type="compositionally biased region" description="Polar residues" evidence="1">
    <location>
        <begin position="77"/>
        <end position="86"/>
    </location>
</feature>
<organism evidence="2">
    <name type="scientific">Tanacetum cinerariifolium</name>
    <name type="common">Dalmatian daisy</name>
    <name type="synonym">Chrysanthemum cinerariifolium</name>
    <dbReference type="NCBI Taxonomy" id="118510"/>
    <lineage>
        <taxon>Eukaryota</taxon>
        <taxon>Viridiplantae</taxon>
        <taxon>Streptophyta</taxon>
        <taxon>Embryophyta</taxon>
        <taxon>Tracheophyta</taxon>
        <taxon>Spermatophyta</taxon>
        <taxon>Magnoliopsida</taxon>
        <taxon>eudicotyledons</taxon>
        <taxon>Gunneridae</taxon>
        <taxon>Pentapetalae</taxon>
        <taxon>asterids</taxon>
        <taxon>campanulids</taxon>
        <taxon>Asterales</taxon>
        <taxon>Asteraceae</taxon>
        <taxon>Asteroideae</taxon>
        <taxon>Anthemideae</taxon>
        <taxon>Anthemidinae</taxon>
        <taxon>Tanacetum</taxon>
    </lineage>
</organism>
<proteinExistence type="predicted"/>
<comment type="caution">
    <text evidence="2">The sequence shown here is derived from an EMBL/GenBank/DDBJ whole genome shotgun (WGS) entry which is preliminary data.</text>
</comment>
<evidence type="ECO:0000313" key="2">
    <source>
        <dbReference type="EMBL" id="GEU69510.1"/>
    </source>
</evidence>
<name>A0A6L2M7A0_TANCI</name>
<gene>
    <name evidence="2" type="ORF">Tci_041488</name>
</gene>
<feature type="compositionally biased region" description="Basic and acidic residues" evidence="1">
    <location>
        <begin position="106"/>
        <end position="116"/>
    </location>
</feature>
<feature type="compositionally biased region" description="Low complexity" evidence="1">
    <location>
        <begin position="134"/>
        <end position="146"/>
    </location>
</feature>